<comment type="caution">
    <text evidence="5">The sequence shown here is derived from an EMBL/GenBank/DDBJ whole genome shotgun (WGS) entry which is preliminary data.</text>
</comment>
<dbReference type="InterPro" id="IPR001173">
    <property type="entry name" value="Glyco_trans_2-like"/>
</dbReference>
<dbReference type="RefSeq" id="WP_159751589.1">
    <property type="nucleotide sequence ID" value="NZ_WUQX01000001.1"/>
</dbReference>
<accession>A0A7X3MHI2</accession>
<name>A0A7X3MHI2_9FIRM</name>
<dbReference type="Pfam" id="PF00535">
    <property type="entry name" value="Glycos_transf_2"/>
    <property type="match status" value="1"/>
</dbReference>
<evidence type="ECO:0000313" key="5">
    <source>
        <dbReference type="EMBL" id="MXP76454.1"/>
    </source>
</evidence>
<dbReference type="Gene3D" id="3.90.550.10">
    <property type="entry name" value="Spore Coat Polysaccharide Biosynthesis Protein SpsA, Chain A"/>
    <property type="match status" value="1"/>
</dbReference>
<keyword evidence="6" id="KW-1185">Reference proteome</keyword>
<feature type="domain" description="Glycosyltransferase 2-like" evidence="3">
    <location>
        <begin position="267"/>
        <end position="433"/>
    </location>
</feature>
<dbReference type="Pfam" id="PF02397">
    <property type="entry name" value="Bac_transf"/>
    <property type="match status" value="1"/>
</dbReference>
<dbReference type="PANTHER" id="PTHR30576:SF8">
    <property type="entry name" value="UNDECAPRENYL-PHOSPHATE GALACTOSE PHOSPHOTRANSFERASE"/>
    <property type="match status" value="1"/>
</dbReference>
<feature type="domain" description="Bacterial sugar transferase" evidence="4">
    <location>
        <begin position="17"/>
        <end position="196"/>
    </location>
</feature>
<dbReference type="InterPro" id="IPR029044">
    <property type="entry name" value="Nucleotide-diphossugar_trans"/>
</dbReference>
<dbReference type="EMBL" id="WUQX01000001">
    <property type="protein sequence ID" value="MXP76454.1"/>
    <property type="molecule type" value="Genomic_DNA"/>
</dbReference>
<protein>
    <submittedName>
        <fullName evidence="5">Glycosyltransferase</fullName>
    </submittedName>
</protein>
<keyword evidence="2" id="KW-0472">Membrane</keyword>
<feature type="transmembrane region" description="Helical" evidence="2">
    <location>
        <begin position="20"/>
        <end position="43"/>
    </location>
</feature>
<evidence type="ECO:0000256" key="2">
    <source>
        <dbReference type="SAM" id="Phobius"/>
    </source>
</evidence>
<evidence type="ECO:0000313" key="6">
    <source>
        <dbReference type="Proteomes" id="UP000460412"/>
    </source>
</evidence>
<dbReference type="GO" id="GO:0016780">
    <property type="term" value="F:phosphotransferase activity, for other substituted phosphate groups"/>
    <property type="evidence" value="ECO:0007669"/>
    <property type="project" value="TreeGrafter"/>
</dbReference>
<dbReference type="Proteomes" id="UP000460412">
    <property type="component" value="Unassembled WGS sequence"/>
</dbReference>
<evidence type="ECO:0000259" key="3">
    <source>
        <dbReference type="Pfam" id="PF00535"/>
    </source>
</evidence>
<keyword evidence="2" id="KW-1133">Transmembrane helix</keyword>
<dbReference type="PANTHER" id="PTHR30576">
    <property type="entry name" value="COLANIC BIOSYNTHESIS UDP-GLUCOSE LIPID CARRIER TRANSFERASE"/>
    <property type="match status" value="1"/>
</dbReference>
<keyword evidence="2" id="KW-0812">Transmembrane</keyword>
<evidence type="ECO:0000256" key="1">
    <source>
        <dbReference type="ARBA" id="ARBA00006464"/>
    </source>
</evidence>
<organism evidence="5 6">
    <name type="scientific">Sporofaciens musculi</name>
    <dbReference type="NCBI Taxonomy" id="2681861"/>
    <lineage>
        <taxon>Bacteria</taxon>
        <taxon>Bacillati</taxon>
        <taxon>Bacillota</taxon>
        <taxon>Clostridia</taxon>
        <taxon>Lachnospirales</taxon>
        <taxon>Lachnospiraceae</taxon>
        <taxon>Sporofaciens</taxon>
    </lineage>
</organism>
<keyword evidence="5" id="KW-0808">Transferase</keyword>
<comment type="similarity">
    <text evidence="1">Belongs to the bacterial sugar transferase family.</text>
</comment>
<evidence type="ECO:0000259" key="4">
    <source>
        <dbReference type="Pfam" id="PF02397"/>
    </source>
</evidence>
<proteinExistence type="inferred from homology"/>
<gene>
    <name evidence="5" type="ORF">GN277_13930</name>
</gene>
<reference evidence="5 6" key="1">
    <citation type="submission" date="2019-12" db="EMBL/GenBank/DDBJ databases">
        <title>Sporaefaciens musculi gen. nov., sp. nov., a novel bacterium isolated from the caecum of an obese mouse.</title>
        <authorList>
            <person name="Rasmussen T.S."/>
            <person name="Streidl T."/>
            <person name="Hitch T.C.A."/>
            <person name="Wortmann E."/>
            <person name="Deptula P."/>
            <person name="Hansen M."/>
            <person name="Nielsen D.S."/>
            <person name="Clavel T."/>
            <person name="Vogensen F.K."/>
        </authorList>
    </citation>
    <scope>NUCLEOTIDE SEQUENCE [LARGE SCALE GENOMIC DNA]</scope>
    <source>
        <strain evidence="5 6">WCA-9-b2</strain>
    </source>
</reference>
<dbReference type="AlphaFoldDB" id="A0A7X3MHI2"/>
<dbReference type="InterPro" id="IPR003362">
    <property type="entry name" value="Bact_transf"/>
</dbReference>
<sequence>MDKYTQKKQGFYEKYVKRGFDIVCSCLALFCFSWLYGIVAVLVRMKLGSPVLFIQLRPGMMDSETKSERIFKMYKFRSMTDERDENGELLPDEARMTSFGKWLRSTSLDELPEVFNILKGDMSILGPRPQLIRDMVFMTEEQRLRHTVRPGLSGLAQVNGRNNIDWEEKLEWDLKYIKKITFLGDLELIWQTVLKSFVKHEGITNGDMATAEDFGDYLLRRGKVSKNEYDRKQLEARRMYNALAAEHMDDGAKQERKIRRQEYPPFSVVMSVYGKDKANWFAQALDSVVNQTVKPDEIVLVVDGPIPEPIVQVIHEYRESCYLQGILFREVRLAQNQGLGNALKIAVEQCSNEMIARMDSDDIAVLTRFETQLQIMAENPDIDIVGGDIEEFTGDIQNKIGKRRVPATDAEIKEYMKKRCPFNHMTVMYRKSAVLKAGGYRNLYWNEDYFLWIRMAWQGCKMANTGTVLVNVRVGTDMYKRRGGRKYFESELYLQRYMLKRRMICGIVFAENICKRFTVQVLMPNQVRGWVFRKFAREKCR</sequence>
<dbReference type="SUPFAM" id="SSF53448">
    <property type="entry name" value="Nucleotide-diphospho-sugar transferases"/>
    <property type="match status" value="1"/>
</dbReference>